<dbReference type="Proteomes" id="UP000604046">
    <property type="component" value="Unassembled WGS sequence"/>
</dbReference>
<dbReference type="InterPro" id="IPR057357">
    <property type="entry name" value="Znf-C2H2_ZFAND2A/B"/>
</dbReference>
<accession>A0A812SE25</accession>
<dbReference type="PANTHER" id="PTHR14677">
    <property type="entry name" value="ARSENITE INDUCUBLE RNA ASSOCIATED PROTEIN AIP-1-RELATED"/>
    <property type="match status" value="1"/>
</dbReference>
<dbReference type="GO" id="GO:0016887">
    <property type="term" value="F:ATP hydrolysis activity"/>
    <property type="evidence" value="ECO:0007669"/>
    <property type="project" value="InterPro"/>
</dbReference>
<evidence type="ECO:0000259" key="1">
    <source>
        <dbReference type="Pfam" id="PF00004"/>
    </source>
</evidence>
<protein>
    <submittedName>
        <fullName evidence="3">SAP13 protein</fullName>
    </submittedName>
</protein>
<dbReference type="GO" id="GO:0005524">
    <property type="term" value="F:ATP binding"/>
    <property type="evidence" value="ECO:0007669"/>
    <property type="project" value="InterPro"/>
</dbReference>
<dbReference type="InterPro" id="IPR003959">
    <property type="entry name" value="ATPase_AAA_core"/>
</dbReference>
<dbReference type="AlphaFoldDB" id="A0A812SE25"/>
<reference evidence="3" key="1">
    <citation type="submission" date="2021-02" db="EMBL/GenBank/DDBJ databases">
        <authorList>
            <person name="Dougan E. K."/>
            <person name="Rhodes N."/>
            <person name="Thang M."/>
            <person name="Chan C."/>
        </authorList>
    </citation>
    <scope>NUCLEOTIDE SEQUENCE</scope>
</reference>
<comment type="caution">
    <text evidence="3">The sequence shown here is derived from an EMBL/GenBank/DDBJ whole genome shotgun (WGS) entry which is preliminary data.</text>
</comment>
<sequence length="746" mass="79134">MTPTVQVNLQRNPEDPWECLVSAEVAAQLCADSPGFWLVAWGVSSRGDPGVAEASGTTLAALAAPLAAPARRSSSASGFQVLVGTSLASRRDFQVHSEYKVCRVSEDALPIVESAVLEADADGTPPSSASTARLHLELNLHRAVLCKGQWHHLEDAGIAWKAVSVKLLGCLDDVDVSEPDASWKPAEWRRWLASQGMGIVTDATRLSWSCSRVKSWKARPEASSTALAGRLCQVIDSPATVSRALVVGPHVDKALSLLAAAAEGKSMRLTVLSAASLLEVGQSFAAVRHWLLTQAEAGSVIVLVRPGKWLLQRQNASGASDDFAGVYWVSVWDTLRLANSLMHAGTPVISVMPVLVCPLCSQSVRLEVGEDPNLTWERHTLTGCTNPSGSQTKAKKERCPVAGCKEVLTTSNTALQSVLHAELGPVDAAQTGKDSCSMLLQFLTSLTGCTLDNAVTSPTCEACGASRPAALARLLDKSCWQADALMPLKVLSLTTLAAVDTSGQGLVFLSLLAATPTNAWQQVFSDVIHVEKELAQMAPADGGQRSSMLWQGEPDTVSTPEQLVSEFQSSLSVLRPGAIVPPEVKDWLGTVIKASRGTTTAGSTPCCVALVGPPGCGKTSILQSLKHLTLQVLPMHIPQLIHAGIGDTQMAVRRLFESAQLLQPSCITLDDADELFLQASLDSSGNHGVADLLVELVHMLDTCCSPRLLFVLTCSKQQLPPSLACRLHFMSLSAEAGCGASECRQH</sequence>
<dbReference type="OrthoDB" id="431929at2759"/>
<feature type="domain" description="ZFAND2A/B-like C2H2 zinc finger" evidence="2">
    <location>
        <begin position="354"/>
        <end position="391"/>
    </location>
</feature>
<dbReference type="GO" id="GO:0005737">
    <property type="term" value="C:cytoplasm"/>
    <property type="evidence" value="ECO:0007669"/>
    <property type="project" value="TreeGrafter"/>
</dbReference>
<name>A0A812SE25_9DINO</name>
<dbReference type="InterPro" id="IPR027417">
    <property type="entry name" value="P-loop_NTPase"/>
</dbReference>
<keyword evidence="4" id="KW-1185">Reference proteome</keyword>
<dbReference type="PANTHER" id="PTHR14677:SF20">
    <property type="entry name" value="ZINC FINGER AN1-TYPE CONTAINING 2A-RELATED"/>
    <property type="match status" value="1"/>
</dbReference>
<dbReference type="Gene3D" id="3.40.50.300">
    <property type="entry name" value="P-loop containing nucleotide triphosphate hydrolases"/>
    <property type="match status" value="1"/>
</dbReference>
<proteinExistence type="predicted"/>
<dbReference type="Pfam" id="PF00004">
    <property type="entry name" value="AAA"/>
    <property type="match status" value="1"/>
</dbReference>
<dbReference type="Pfam" id="PF25403">
    <property type="entry name" value="zf-C2H2_ZFAND2"/>
    <property type="match status" value="1"/>
</dbReference>
<evidence type="ECO:0000313" key="4">
    <source>
        <dbReference type="Proteomes" id="UP000604046"/>
    </source>
</evidence>
<gene>
    <name evidence="3" type="primary">SAP13</name>
    <name evidence="3" type="ORF">SNAT2548_LOCUS26460</name>
</gene>
<organism evidence="3 4">
    <name type="scientific">Symbiodinium natans</name>
    <dbReference type="NCBI Taxonomy" id="878477"/>
    <lineage>
        <taxon>Eukaryota</taxon>
        <taxon>Sar</taxon>
        <taxon>Alveolata</taxon>
        <taxon>Dinophyceae</taxon>
        <taxon>Suessiales</taxon>
        <taxon>Symbiodiniaceae</taxon>
        <taxon>Symbiodinium</taxon>
    </lineage>
</organism>
<dbReference type="SUPFAM" id="SSF52540">
    <property type="entry name" value="P-loop containing nucleoside triphosphate hydrolases"/>
    <property type="match status" value="1"/>
</dbReference>
<dbReference type="EMBL" id="CAJNDS010002432">
    <property type="protein sequence ID" value="CAE7471310.1"/>
    <property type="molecule type" value="Genomic_DNA"/>
</dbReference>
<evidence type="ECO:0000259" key="2">
    <source>
        <dbReference type="Pfam" id="PF25403"/>
    </source>
</evidence>
<feature type="domain" description="ATPase AAA-type core" evidence="1">
    <location>
        <begin position="609"/>
        <end position="724"/>
    </location>
</feature>
<evidence type="ECO:0000313" key="3">
    <source>
        <dbReference type="EMBL" id="CAE7471310.1"/>
    </source>
</evidence>